<evidence type="ECO:0000256" key="9">
    <source>
        <dbReference type="SAM" id="SignalP"/>
    </source>
</evidence>
<dbReference type="InterPro" id="IPR034161">
    <property type="entry name" value="Pepsin-like_plant"/>
</dbReference>
<sequence length="445" mass="48209">MAMKKLSLPCLLLISFALLIASFCATARSPSYRQGFTAHLIHRDHIHHPSKAPAQRYADAFRRSFARVQGRFKMNIPTLPSFHLDTAQSEIFPDNGEYVLKVSIGTPPYDIYAIADTGSDLFWTQCLPCDQCYPQKNPKYDPKSSSTYGEVACPSQQCQLLDTTSCAAPSNTCNYTYGYASTSLTKGFLSTETLTFASTEGSPVTLPNAVFGCGHNNTGTFNENEMGIVGIGKGPISLISQIGTSFGGRRFSQCLVPFHTPPTISSKMSFGSGSEVSGPGTVTTSLVALQDPTYYFVTLNGISVGSTYLPFSSSGAVTKGNMFLDSGTPPTIVPRDFYNRLEAEVKRAVELTPIDDPRLRPQLCYGRDVQAKGPVLTAHFDGKAEVELKQTSTFIEAKDGIFCFAMTSTDSPGGIFGNFAQADHLIGFDLDKNTVSFKPTDCTKL</sequence>
<name>A0ABD3M1L4_EUCGL</name>
<feature type="chain" id="PRO_5044857809" description="Peptidase A1 domain-containing protein" evidence="9">
    <location>
        <begin position="28"/>
        <end position="445"/>
    </location>
</feature>
<keyword evidence="7" id="KW-0378">Hydrolase</keyword>
<keyword evidence="6" id="KW-0064">Aspartyl protease</keyword>
<organism evidence="11 12">
    <name type="scientific">Eucalyptus globulus</name>
    <name type="common">Tasmanian blue gum</name>
    <dbReference type="NCBI Taxonomy" id="34317"/>
    <lineage>
        <taxon>Eukaryota</taxon>
        <taxon>Viridiplantae</taxon>
        <taxon>Streptophyta</taxon>
        <taxon>Embryophyta</taxon>
        <taxon>Tracheophyta</taxon>
        <taxon>Spermatophyta</taxon>
        <taxon>Magnoliopsida</taxon>
        <taxon>eudicotyledons</taxon>
        <taxon>Gunneridae</taxon>
        <taxon>Pentapetalae</taxon>
        <taxon>rosids</taxon>
        <taxon>malvids</taxon>
        <taxon>Myrtales</taxon>
        <taxon>Myrtaceae</taxon>
        <taxon>Myrtoideae</taxon>
        <taxon>Eucalypteae</taxon>
        <taxon>Eucalyptus</taxon>
    </lineage>
</organism>
<evidence type="ECO:0000259" key="10">
    <source>
        <dbReference type="PROSITE" id="PS51767"/>
    </source>
</evidence>
<dbReference type="InterPro" id="IPR032861">
    <property type="entry name" value="TAXi_N"/>
</dbReference>
<dbReference type="GO" id="GO:0004190">
    <property type="term" value="F:aspartic-type endopeptidase activity"/>
    <property type="evidence" value="ECO:0007669"/>
    <property type="project" value="UniProtKB-KW"/>
</dbReference>
<dbReference type="Pfam" id="PF14541">
    <property type="entry name" value="TAXi_C"/>
    <property type="match status" value="1"/>
</dbReference>
<dbReference type="Gene3D" id="2.40.70.10">
    <property type="entry name" value="Acid Proteases"/>
    <property type="match status" value="2"/>
</dbReference>
<evidence type="ECO:0000256" key="6">
    <source>
        <dbReference type="ARBA" id="ARBA00022750"/>
    </source>
</evidence>
<feature type="signal peptide" evidence="9">
    <location>
        <begin position="1"/>
        <end position="27"/>
    </location>
</feature>
<reference evidence="11 12" key="1">
    <citation type="submission" date="2024-11" db="EMBL/GenBank/DDBJ databases">
        <title>Chromosome-level genome assembly of Eucalyptus globulus Labill. provides insights into its genome evolution.</title>
        <authorList>
            <person name="Li X."/>
        </authorList>
    </citation>
    <scope>NUCLEOTIDE SEQUENCE [LARGE SCALE GENOMIC DNA]</scope>
    <source>
        <strain evidence="11">CL2024</strain>
        <tissue evidence="11">Fresh tender leaves</tissue>
    </source>
</reference>
<dbReference type="Proteomes" id="UP001634007">
    <property type="component" value="Unassembled WGS sequence"/>
</dbReference>
<evidence type="ECO:0000256" key="7">
    <source>
        <dbReference type="ARBA" id="ARBA00022801"/>
    </source>
</evidence>
<dbReference type="CDD" id="cd05476">
    <property type="entry name" value="pepsin_A_like_plant"/>
    <property type="match status" value="1"/>
</dbReference>
<evidence type="ECO:0000256" key="5">
    <source>
        <dbReference type="ARBA" id="ARBA00022729"/>
    </source>
</evidence>
<keyword evidence="12" id="KW-1185">Reference proteome</keyword>
<comment type="similarity">
    <text evidence="2">Belongs to the peptidase A1 family.</text>
</comment>
<evidence type="ECO:0000256" key="1">
    <source>
        <dbReference type="ARBA" id="ARBA00004613"/>
    </source>
</evidence>
<gene>
    <name evidence="11" type="ORF">ACJRO7_002942</name>
</gene>
<dbReference type="EMBL" id="JBJKBG010000001">
    <property type="protein sequence ID" value="KAL3755976.1"/>
    <property type="molecule type" value="Genomic_DNA"/>
</dbReference>
<dbReference type="Pfam" id="PF14543">
    <property type="entry name" value="TAXi_N"/>
    <property type="match status" value="1"/>
</dbReference>
<evidence type="ECO:0000313" key="12">
    <source>
        <dbReference type="Proteomes" id="UP001634007"/>
    </source>
</evidence>
<keyword evidence="8" id="KW-0325">Glycoprotein</keyword>
<keyword evidence="4" id="KW-0645">Protease</keyword>
<dbReference type="PANTHER" id="PTHR47967:SF39">
    <property type="entry name" value="ASPARTYL PROTEASE FAMILY PROTEIN, PUTATIVE-RELATED"/>
    <property type="match status" value="1"/>
</dbReference>
<dbReference type="InterPro" id="IPR032799">
    <property type="entry name" value="TAXi_C"/>
</dbReference>
<keyword evidence="5 9" id="KW-0732">Signal</keyword>
<protein>
    <recommendedName>
        <fullName evidence="10">Peptidase A1 domain-containing protein</fullName>
    </recommendedName>
</protein>
<comment type="caution">
    <text evidence="11">The sequence shown here is derived from an EMBL/GenBank/DDBJ whole genome shotgun (WGS) entry which is preliminary data.</text>
</comment>
<dbReference type="AlphaFoldDB" id="A0ABD3M1L4"/>
<dbReference type="GO" id="GO:0005576">
    <property type="term" value="C:extracellular region"/>
    <property type="evidence" value="ECO:0007669"/>
    <property type="project" value="UniProtKB-SubCell"/>
</dbReference>
<dbReference type="InterPro" id="IPR021109">
    <property type="entry name" value="Peptidase_aspartic_dom_sf"/>
</dbReference>
<dbReference type="GO" id="GO:0006508">
    <property type="term" value="P:proteolysis"/>
    <property type="evidence" value="ECO:0007669"/>
    <property type="project" value="UniProtKB-KW"/>
</dbReference>
<evidence type="ECO:0000256" key="2">
    <source>
        <dbReference type="ARBA" id="ARBA00007447"/>
    </source>
</evidence>
<dbReference type="InterPro" id="IPR051708">
    <property type="entry name" value="Plant_Aspart_Prot_A1"/>
</dbReference>
<evidence type="ECO:0000313" key="11">
    <source>
        <dbReference type="EMBL" id="KAL3755976.1"/>
    </source>
</evidence>
<dbReference type="PROSITE" id="PS51767">
    <property type="entry name" value="PEPTIDASE_A1"/>
    <property type="match status" value="1"/>
</dbReference>
<dbReference type="FunFam" id="2.40.70.10:FF:000050">
    <property type="entry name" value="Aspartic proteinase CDR1"/>
    <property type="match status" value="1"/>
</dbReference>
<dbReference type="FunFam" id="2.40.70.10:FF:000016">
    <property type="entry name" value="Probable aspartic protease At2g35615"/>
    <property type="match status" value="1"/>
</dbReference>
<keyword evidence="3" id="KW-0964">Secreted</keyword>
<evidence type="ECO:0000256" key="8">
    <source>
        <dbReference type="ARBA" id="ARBA00023180"/>
    </source>
</evidence>
<feature type="domain" description="Peptidase A1" evidence="10">
    <location>
        <begin position="98"/>
        <end position="438"/>
    </location>
</feature>
<accession>A0ABD3M1L4</accession>
<proteinExistence type="inferred from homology"/>
<comment type="subcellular location">
    <subcellularLocation>
        <location evidence="1">Secreted</location>
    </subcellularLocation>
</comment>
<evidence type="ECO:0000256" key="3">
    <source>
        <dbReference type="ARBA" id="ARBA00022525"/>
    </source>
</evidence>
<evidence type="ECO:0000256" key="4">
    <source>
        <dbReference type="ARBA" id="ARBA00022670"/>
    </source>
</evidence>
<dbReference type="InterPro" id="IPR033121">
    <property type="entry name" value="PEPTIDASE_A1"/>
</dbReference>
<dbReference type="PANTHER" id="PTHR47967">
    <property type="entry name" value="OS07G0603500 PROTEIN-RELATED"/>
    <property type="match status" value="1"/>
</dbReference>
<dbReference type="SUPFAM" id="SSF50630">
    <property type="entry name" value="Acid proteases"/>
    <property type="match status" value="1"/>
</dbReference>